<dbReference type="KEGG" id="blac:94344169"/>
<dbReference type="PANTHER" id="PTHR14894:SF0">
    <property type="entry name" value="CDK5 REGULATORY SUBUNIT-ASSOCIATED PROTEIN 3"/>
    <property type="match status" value="1"/>
</dbReference>
<dbReference type="GO" id="GO:0012505">
    <property type="term" value="C:endomembrane system"/>
    <property type="evidence" value="ECO:0007669"/>
    <property type="project" value="TreeGrafter"/>
</dbReference>
<evidence type="ECO:0000313" key="2">
    <source>
        <dbReference type="EMBL" id="TDH70376.1"/>
    </source>
</evidence>
<comment type="caution">
    <text evidence="2">The sequence shown here is derived from an EMBL/GenBank/DDBJ whole genome shotgun (WGS) entry which is preliminary data.</text>
</comment>
<dbReference type="GO" id="GO:0007346">
    <property type="term" value="P:regulation of mitotic cell cycle"/>
    <property type="evidence" value="ECO:0007669"/>
    <property type="project" value="TreeGrafter"/>
</dbReference>
<keyword evidence="3" id="KW-1185">Reference proteome</keyword>
<dbReference type="GeneID" id="94344169"/>
<evidence type="ECO:0000313" key="3">
    <source>
        <dbReference type="Proteomes" id="UP000294530"/>
    </source>
</evidence>
<reference evidence="2 3" key="1">
    <citation type="journal article" date="2021" name="Genome Biol.">
        <title>AFLAP: assembly-free linkage analysis pipeline using k-mers from genome sequencing data.</title>
        <authorList>
            <person name="Fletcher K."/>
            <person name="Zhang L."/>
            <person name="Gil J."/>
            <person name="Han R."/>
            <person name="Cavanaugh K."/>
            <person name="Michelmore R."/>
        </authorList>
    </citation>
    <scope>NUCLEOTIDE SEQUENCE [LARGE SCALE GENOMIC DNA]</scope>
    <source>
        <strain evidence="2 3">SF5</strain>
    </source>
</reference>
<evidence type="ECO:0008006" key="4">
    <source>
        <dbReference type="Google" id="ProtNLM"/>
    </source>
</evidence>
<evidence type="ECO:0000256" key="1">
    <source>
        <dbReference type="ARBA" id="ARBA00007478"/>
    </source>
</evidence>
<comment type="similarity">
    <text evidence="1">Belongs to the CDK5RAP3 family.</text>
</comment>
<accession>A0A976FPS1</accession>
<sequence length="569" mass="64318">MTEKRKLPIDIQYKQLLETLIDRHIVPQKWLEQYEEIREAIATLYPELPLASEALSKFRAKVISHEAINYFDCKLLFQYLEQSEEGATKNFFGQYNSPLLKRWKALIRQYEKNNIFTAEAARTIAQNTAFEIPFLKRTIQQNQKQITYSNRKVTDLTRSIAEYKRKLEVLSADMGILGHNFRDELRRLPLELPFMFDGVGKAICSEKIDAAMKYHQALQTYLHDCDTPAVASVSEFSNATALSKDKMIKIRGNQHVEVFDIANDWPSELTGIPHGFFGAIKELQIARDGLMEVAPPLNFEIEAVDINWDITCDGSATADVEKIDWDIGPAASTNAAAAIDDVPVEIDWGITSSDVEEPLGDVNTSEAADVIEAISEITITNERPSRGSLLSCSDFRTRILNDLLEMRAFFLQRLAEITGGDSVAFANQYQGSSRKKVLFMLMICCGQAAHLEDQSKAQIEDYQSAVNQAISLLTSNRLQQLVLLKTSDRYLDRLVANFEMLTKHMDKCRREIYSLEDKIGNLIDATKNTQFQVEALVVTTKTLKKELEAALPSLFKGHKINIVGEVNTL</sequence>
<dbReference type="Pfam" id="PF05600">
    <property type="entry name" value="CDK5RAP3"/>
    <property type="match status" value="1"/>
</dbReference>
<dbReference type="InterPro" id="IPR008491">
    <property type="entry name" value="CDK5RAP3"/>
</dbReference>
<dbReference type="PANTHER" id="PTHR14894">
    <property type="entry name" value="CDK5 REGULATORY SUBUNIT-ASSOCIATED PROTEIN 3"/>
    <property type="match status" value="1"/>
</dbReference>
<dbReference type="AlphaFoldDB" id="A0A976FPS1"/>
<dbReference type="RefSeq" id="XP_067819875.1">
    <property type="nucleotide sequence ID" value="XM_067958498.1"/>
</dbReference>
<organism evidence="2 3">
    <name type="scientific">Bremia lactucae</name>
    <name type="common">Lettuce downy mildew</name>
    <dbReference type="NCBI Taxonomy" id="4779"/>
    <lineage>
        <taxon>Eukaryota</taxon>
        <taxon>Sar</taxon>
        <taxon>Stramenopiles</taxon>
        <taxon>Oomycota</taxon>
        <taxon>Peronosporomycetes</taxon>
        <taxon>Peronosporales</taxon>
        <taxon>Peronosporaceae</taxon>
        <taxon>Bremia</taxon>
    </lineage>
</organism>
<proteinExistence type="inferred from homology"/>
<dbReference type="Proteomes" id="UP000294530">
    <property type="component" value="Unassembled WGS sequence"/>
</dbReference>
<protein>
    <recommendedName>
        <fullName evidence="4">CDK5RAP3-like protein</fullName>
    </recommendedName>
</protein>
<dbReference type="OrthoDB" id="340432at2759"/>
<name>A0A976FPS1_BRELC</name>
<dbReference type="EMBL" id="SHOA02000014">
    <property type="protein sequence ID" value="TDH70376.1"/>
    <property type="molecule type" value="Genomic_DNA"/>
</dbReference>
<gene>
    <name evidence="2" type="ORF">CCR75_000390</name>
</gene>